<dbReference type="RefSeq" id="WP_132430708.1">
    <property type="nucleotide sequence ID" value="NZ_SMFZ01000002.1"/>
</dbReference>
<dbReference type="SUPFAM" id="SSF46689">
    <property type="entry name" value="Homeodomain-like"/>
    <property type="match status" value="1"/>
</dbReference>
<keyword evidence="4" id="KW-0804">Transcription</keyword>
<evidence type="ECO:0000259" key="6">
    <source>
        <dbReference type="PROSITE" id="PS50977"/>
    </source>
</evidence>
<keyword evidence="2" id="KW-0805">Transcription regulation</keyword>
<dbReference type="Gene3D" id="1.10.357.10">
    <property type="entry name" value="Tetracycline Repressor, domain 2"/>
    <property type="match status" value="1"/>
</dbReference>
<dbReference type="Proteomes" id="UP000295560">
    <property type="component" value="Unassembled WGS sequence"/>
</dbReference>
<reference evidence="7 8" key="1">
    <citation type="submission" date="2019-03" db="EMBL/GenBank/DDBJ databases">
        <title>Sequencing the genomes of 1000 actinobacteria strains.</title>
        <authorList>
            <person name="Klenk H.-P."/>
        </authorList>
    </citation>
    <scope>NUCLEOTIDE SEQUENCE [LARGE SCALE GENOMIC DNA]</scope>
    <source>
        <strain evidence="7 8">DSM 44969</strain>
    </source>
</reference>
<dbReference type="SUPFAM" id="SSF48498">
    <property type="entry name" value="Tetracyclin repressor-like, C-terminal domain"/>
    <property type="match status" value="1"/>
</dbReference>
<feature type="domain" description="HTH tetR-type" evidence="6">
    <location>
        <begin position="13"/>
        <end position="73"/>
    </location>
</feature>
<dbReference type="GO" id="GO:0003700">
    <property type="term" value="F:DNA-binding transcription factor activity"/>
    <property type="evidence" value="ECO:0007669"/>
    <property type="project" value="TreeGrafter"/>
</dbReference>
<dbReference type="AlphaFoldDB" id="A0A4R1HQK3"/>
<keyword evidence="1" id="KW-0678">Repressor</keyword>
<dbReference type="InterPro" id="IPR050109">
    <property type="entry name" value="HTH-type_TetR-like_transc_reg"/>
</dbReference>
<dbReference type="Pfam" id="PF00440">
    <property type="entry name" value="TetR_N"/>
    <property type="match status" value="1"/>
</dbReference>
<dbReference type="InterPro" id="IPR036271">
    <property type="entry name" value="Tet_transcr_reg_TetR-rel_C_sf"/>
</dbReference>
<sequence length="216" mass="24043">MATKRKSGVSDRRNRDSELIAAAITVFYEKGYAAASLQDVAEIVGVLKGSLYHYISSKEDLLARICVESHAQASVIMAESLESADDPLDQLRVYLHRIALWYVNNIERVSIYFNEGKWLTGERLSEVRTQGREFHSFVRTLVDKARSSDRVRDDIDPRVAAQLILGSLNSVSTWYRPDGLYSPEEIASAFTDMSLASISGEVPPVLSRVTAPDGDD</sequence>
<comment type="caution">
    <text evidence="7">The sequence shown here is derived from an EMBL/GenBank/DDBJ whole genome shotgun (WGS) entry which is preliminary data.</text>
</comment>
<dbReference type="OrthoDB" id="9779746at2"/>
<keyword evidence="8" id="KW-1185">Reference proteome</keyword>
<dbReference type="Pfam" id="PF17932">
    <property type="entry name" value="TetR_C_24"/>
    <property type="match status" value="1"/>
</dbReference>
<gene>
    <name evidence="7" type="ORF">EV378_6036</name>
</gene>
<evidence type="ECO:0000256" key="1">
    <source>
        <dbReference type="ARBA" id="ARBA00022491"/>
    </source>
</evidence>
<dbReference type="PANTHER" id="PTHR30055:SF175">
    <property type="entry name" value="HTH-TYPE TRANSCRIPTIONAL REPRESSOR KSTR2"/>
    <property type="match status" value="1"/>
</dbReference>
<dbReference type="PANTHER" id="PTHR30055">
    <property type="entry name" value="HTH-TYPE TRANSCRIPTIONAL REGULATOR RUTR"/>
    <property type="match status" value="1"/>
</dbReference>
<evidence type="ECO:0000256" key="5">
    <source>
        <dbReference type="PROSITE-ProRule" id="PRU00335"/>
    </source>
</evidence>
<keyword evidence="3 5" id="KW-0238">DNA-binding</keyword>
<dbReference type="Gene3D" id="1.10.10.60">
    <property type="entry name" value="Homeodomain-like"/>
    <property type="match status" value="1"/>
</dbReference>
<dbReference type="InterPro" id="IPR041490">
    <property type="entry name" value="KstR2_TetR_C"/>
</dbReference>
<evidence type="ECO:0000256" key="3">
    <source>
        <dbReference type="ARBA" id="ARBA00023125"/>
    </source>
</evidence>
<dbReference type="GO" id="GO:0000976">
    <property type="term" value="F:transcription cis-regulatory region binding"/>
    <property type="evidence" value="ECO:0007669"/>
    <property type="project" value="TreeGrafter"/>
</dbReference>
<proteinExistence type="predicted"/>
<dbReference type="PRINTS" id="PR00455">
    <property type="entry name" value="HTHTETR"/>
</dbReference>
<dbReference type="InterPro" id="IPR001647">
    <property type="entry name" value="HTH_TetR"/>
</dbReference>
<evidence type="ECO:0000313" key="7">
    <source>
        <dbReference type="EMBL" id="TCK22039.1"/>
    </source>
</evidence>
<dbReference type="PROSITE" id="PS50977">
    <property type="entry name" value="HTH_TETR_2"/>
    <property type="match status" value="1"/>
</dbReference>
<name>A0A4R1HQK3_PSEEN</name>
<evidence type="ECO:0000256" key="4">
    <source>
        <dbReference type="ARBA" id="ARBA00023163"/>
    </source>
</evidence>
<evidence type="ECO:0000313" key="8">
    <source>
        <dbReference type="Proteomes" id="UP000295560"/>
    </source>
</evidence>
<dbReference type="InterPro" id="IPR009057">
    <property type="entry name" value="Homeodomain-like_sf"/>
</dbReference>
<feature type="DNA-binding region" description="H-T-H motif" evidence="5">
    <location>
        <begin position="36"/>
        <end position="55"/>
    </location>
</feature>
<protein>
    <submittedName>
        <fullName evidence="7">TetR family transcriptional regulator</fullName>
    </submittedName>
</protein>
<dbReference type="EMBL" id="SMFZ01000002">
    <property type="protein sequence ID" value="TCK22039.1"/>
    <property type="molecule type" value="Genomic_DNA"/>
</dbReference>
<evidence type="ECO:0000256" key="2">
    <source>
        <dbReference type="ARBA" id="ARBA00023015"/>
    </source>
</evidence>
<organism evidence="7 8">
    <name type="scientific">Pseudonocardia endophytica</name>
    <dbReference type="NCBI Taxonomy" id="401976"/>
    <lineage>
        <taxon>Bacteria</taxon>
        <taxon>Bacillati</taxon>
        <taxon>Actinomycetota</taxon>
        <taxon>Actinomycetes</taxon>
        <taxon>Pseudonocardiales</taxon>
        <taxon>Pseudonocardiaceae</taxon>
        <taxon>Pseudonocardia</taxon>
    </lineage>
</organism>
<accession>A0A4R1HQK3</accession>